<organism evidence="1 2">
    <name type="scientific">Candidatus Methanocrinis natronophilus</name>
    <dbReference type="NCBI Taxonomy" id="3033396"/>
    <lineage>
        <taxon>Archaea</taxon>
        <taxon>Methanobacteriati</taxon>
        <taxon>Methanobacteriota</taxon>
        <taxon>Stenosarchaea group</taxon>
        <taxon>Methanomicrobia</taxon>
        <taxon>Methanotrichales</taxon>
        <taxon>Methanotrichaceae</taxon>
        <taxon>Methanocrinis</taxon>
    </lineage>
</organism>
<gene>
    <name evidence="1" type="ORF">P0O15_00630</name>
</gene>
<proteinExistence type="predicted"/>
<evidence type="ECO:0008006" key="3">
    <source>
        <dbReference type="Google" id="ProtNLM"/>
    </source>
</evidence>
<dbReference type="EMBL" id="JARFPK010000002">
    <property type="protein sequence ID" value="MDF0589684.1"/>
    <property type="molecule type" value="Genomic_DNA"/>
</dbReference>
<name>A0ABT5X4Q7_9EURY</name>
<dbReference type="Gene3D" id="3.40.50.1440">
    <property type="entry name" value="Tubulin/FtsZ, GTPase domain"/>
    <property type="match status" value="1"/>
</dbReference>
<dbReference type="RefSeq" id="WP_316965446.1">
    <property type="nucleotide sequence ID" value="NZ_JARFPK010000002.1"/>
</dbReference>
<protein>
    <recommendedName>
        <fullName evidence="3">Tubulin/FtsZ GTPase domain-containing protein</fullName>
    </recommendedName>
</protein>
<dbReference type="SUPFAM" id="SSF52490">
    <property type="entry name" value="Tubulin nucleotide-binding domain-like"/>
    <property type="match status" value="1"/>
</dbReference>
<comment type="caution">
    <text evidence="1">The sequence shown here is derived from an EMBL/GenBank/DDBJ whole genome shotgun (WGS) entry which is preliminary data.</text>
</comment>
<evidence type="ECO:0000313" key="2">
    <source>
        <dbReference type="Proteomes" id="UP001220010"/>
    </source>
</evidence>
<accession>A0ABT5X4Q7</accession>
<dbReference type="InterPro" id="IPR036525">
    <property type="entry name" value="Tubulin/FtsZ_GTPase_sf"/>
</dbReference>
<sequence length="521" mass="58591">MRLCIVGIGGMGGKVAQEFLRNEDLVSCKLAEFTGGEHVTSGGIKGVWLESDENDAKNKNMFFKDGRQNTHDYPLYFIPHDVVPDGHPVHMKYGYDIKKQGYVRDAQYLKAVFEVFEDDPEIRVKVQDLRSANPIFDCAWSAVRPYTTLGKGKCDGILFIISFGGGTGTGFVNPIVQHIRSTGKGDYPVFVLGVLTEEGTKSDREQYAKEGKRNLGAISSIYDLLTKGDGVDGVILVDNQILLSRCEGDYTLANRYLHQVKLPMIAGRDFPGEKPPSPAVRAFCTEGWSFPSILVPCYSRIRRRSKPETSLVEEALSTGRLFGCQPRDADKVIVFSRGYLDTSKIRKAITEQIPDLTDDQIAVWRKLGDNSHVEMLILLRNPYGSPGSYLKEGTLEWRLHRVMASSIAYIDGHKADLLYLKGYSELDQTGELTVSNETTKALDNFFYGVRGLKAELELAMKRIERGERPFFKRPLRIFDIVNPDQKSAYSLDPNYDEITPAQRAQLRRMIQEELELMGIKT</sequence>
<evidence type="ECO:0000313" key="1">
    <source>
        <dbReference type="EMBL" id="MDF0589684.1"/>
    </source>
</evidence>
<reference evidence="1 2" key="1">
    <citation type="submission" date="2023-03" db="EMBL/GenBank/DDBJ databases">
        <title>WGS of Methanotrichaceae archaeon Mx.</title>
        <authorList>
            <person name="Sorokin D.Y."/>
            <person name="Merkel A.Y."/>
        </authorList>
    </citation>
    <scope>NUCLEOTIDE SEQUENCE [LARGE SCALE GENOMIC DNA]</scope>
    <source>
        <strain evidence="1 2">Mx</strain>
    </source>
</reference>
<keyword evidence="2" id="KW-1185">Reference proteome</keyword>
<dbReference type="Proteomes" id="UP001220010">
    <property type="component" value="Unassembled WGS sequence"/>
</dbReference>